<feature type="compositionally biased region" description="Gly residues" evidence="1">
    <location>
        <begin position="2212"/>
        <end position="2224"/>
    </location>
</feature>
<feature type="region of interest" description="Disordered" evidence="1">
    <location>
        <begin position="812"/>
        <end position="833"/>
    </location>
</feature>
<feature type="compositionally biased region" description="Basic and acidic residues" evidence="1">
    <location>
        <begin position="439"/>
        <end position="457"/>
    </location>
</feature>
<name>A0A0G4I155_9ALVE</name>
<feature type="region of interest" description="Disordered" evidence="1">
    <location>
        <begin position="109"/>
        <end position="133"/>
    </location>
</feature>
<dbReference type="VEuPathDB" id="CryptoDB:Cvel_1643"/>
<feature type="compositionally biased region" description="Polar residues" evidence="1">
    <location>
        <begin position="812"/>
        <end position="821"/>
    </location>
</feature>
<dbReference type="SMART" id="SM00015">
    <property type="entry name" value="IQ"/>
    <property type="match status" value="24"/>
</dbReference>
<feature type="compositionally biased region" description="Low complexity" evidence="1">
    <location>
        <begin position="109"/>
        <end position="121"/>
    </location>
</feature>
<dbReference type="GO" id="GO:0007051">
    <property type="term" value="P:spindle organization"/>
    <property type="evidence" value="ECO:0007669"/>
    <property type="project" value="TreeGrafter"/>
</dbReference>
<feature type="compositionally biased region" description="Low complexity" evidence="1">
    <location>
        <begin position="1012"/>
        <end position="1029"/>
    </location>
</feature>
<evidence type="ECO:0000256" key="1">
    <source>
        <dbReference type="SAM" id="MobiDB-lite"/>
    </source>
</evidence>
<feature type="compositionally biased region" description="Basic and acidic residues" evidence="1">
    <location>
        <begin position="2500"/>
        <end position="2514"/>
    </location>
</feature>
<feature type="region of interest" description="Disordered" evidence="1">
    <location>
        <begin position="1001"/>
        <end position="1037"/>
    </location>
</feature>
<dbReference type="GO" id="GO:0000922">
    <property type="term" value="C:spindle pole"/>
    <property type="evidence" value="ECO:0007669"/>
    <property type="project" value="TreeGrafter"/>
</dbReference>
<dbReference type="GO" id="GO:0000278">
    <property type="term" value="P:mitotic cell cycle"/>
    <property type="evidence" value="ECO:0007669"/>
    <property type="project" value="TreeGrafter"/>
</dbReference>
<feature type="compositionally biased region" description="Gly residues" evidence="1">
    <location>
        <begin position="383"/>
        <end position="393"/>
    </location>
</feature>
<feature type="compositionally biased region" description="Basic and acidic residues" evidence="1">
    <location>
        <begin position="124"/>
        <end position="133"/>
    </location>
</feature>
<dbReference type="GO" id="GO:0051295">
    <property type="term" value="P:establishment of meiotic spindle localization"/>
    <property type="evidence" value="ECO:0007669"/>
    <property type="project" value="TreeGrafter"/>
</dbReference>
<dbReference type="InterPro" id="IPR000048">
    <property type="entry name" value="IQ_motif_EF-hand-BS"/>
</dbReference>
<gene>
    <name evidence="2" type="ORF">Cvel_1643</name>
</gene>
<feature type="region of interest" description="Disordered" evidence="1">
    <location>
        <begin position="374"/>
        <end position="408"/>
    </location>
</feature>
<feature type="compositionally biased region" description="Basic and acidic residues" evidence="1">
    <location>
        <begin position="2270"/>
        <end position="2282"/>
    </location>
</feature>
<evidence type="ECO:0000313" key="2">
    <source>
        <dbReference type="EMBL" id="CEM50554.1"/>
    </source>
</evidence>
<dbReference type="InterPro" id="IPR051185">
    <property type="entry name" value="ASPM"/>
</dbReference>
<evidence type="ECO:0008006" key="3">
    <source>
        <dbReference type="Google" id="ProtNLM"/>
    </source>
</evidence>
<feature type="compositionally biased region" description="Low complexity" evidence="1">
    <location>
        <begin position="898"/>
        <end position="907"/>
    </location>
</feature>
<dbReference type="GO" id="GO:0005516">
    <property type="term" value="F:calmodulin binding"/>
    <property type="evidence" value="ECO:0007669"/>
    <property type="project" value="TreeGrafter"/>
</dbReference>
<dbReference type="PANTHER" id="PTHR22706:SF2">
    <property type="entry name" value="SFI1 SPINDLE BODY DOMAIN-CONTAINING PROTEIN"/>
    <property type="match status" value="1"/>
</dbReference>
<dbReference type="PANTHER" id="PTHR22706">
    <property type="entry name" value="ASSEMBLY FACTOR FOR SPINDLE MICROTUBULES"/>
    <property type="match status" value="1"/>
</dbReference>
<organism evidence="2">
    <name type="scientific">Chromera velia CCMP2878</name>
    <dbReference type="NCBI Taxonomy" id="1169474"/>
    <lineage>
        <taxon>Eukaryota</taxon>
        <taxon>Sar</taxon>
        <taxon>Alveolata</taxon>
        <taxon>Colpodellida</taxon>
        <taxon>Chromeraceae</taxon>
        <taxon>Chromera</taxon>
    </lineage>
</organism>
<dbReference type="EMBL" id="CDMZ01004700">
    <property type="protein sequence ID" value="CEM50554.1"/>
    <property type="molecule type" value="Genomic_DNA"/>
</dbReference>
<feature type="compositionally biased region" description="Low complexity" evidence="1">
    <location>
        <begin position="327"/>
        <end position="346"/>
    </location>
</feature>
<feature type="region of interest" description="Disordered" evidence="1">
    <location>
        <begin position="898"/>
        <end position="949"/>
    </location>
</feature>
<dbReference type="Gene3D" id="1.20.5.190">
    <property type="match status" value="2"/>
</dbReference>
<proteinExistence type="predicted"/>
<feature type="region of interest" description="Disordered" evidence="1">
    <location>
        <begin position="308"/>
        <end position="352"/>
    </location>
</feature>
<sequence length="2616" mass="287033">MSLDASSAVSWVNHHIGERTANEWSQSTEELYDLSRAWSLASSEEFSDRLRWIQKQIKSGKLQLSDTKDLSRDVGVASSIAGSLLSLSVSHLRPALCCLLALRDGSGKSLSSLLEGSSSSSDTMRWEGKEKENSKAVQGKCPFPFLPPVPFSSFLPAKTGAAVDAEVSRRSGPAGALPAAAALALPPRRAARGLLLLEALERRLCPQRGVPWDTLNCAASPLKSVQGVGKRLKTLSSTPDSEEAAGPFNHMDRALILRLLVACLLPNRLARASSSASLGSSMEGAAAVVVGGFGFGGSVRRQVTGVAFNEERQTPENPRGTAGAQEPSASSSGRNPPPSGGSRESGVLSTTGMKCRKSVSGVVRFATAAPRVGMSARREELSKGGGRGEGGAGDGDDRRRKGEKMETETEVLEGEELLASVIFVISLCDALKTSIRQRGGEATKCNDARKREGEGGDPKASNSILGGALASDPPLFNRNAGHACQSTESLVSRVLLENARDAQSFTDGTRLKKEAKEHLRLQYTRCWADNVRWRLSSPLGLQDGTICSRLVDILLRGCGEGSGGTHQMLCERVRQPATDSMRRRFNHSLVEGALKEWAARRDKKKGKGNEQQCFFSDFVVSMVSGLDGRKGSQGDEKALLKTTSAILGAFALVPRLSVPLLESSIASMLRIYLEAKRQAAVEAEGAQLSLTTPLFLGGTGGGGGAALAEFSQPLTKTHEGPRTFRHLLRERRADLLREAEDMTQKENSDSVPSAYPLELCRRSRPSLVDPFKVRLCMGMRSETLPCEEAHLLLRWLNLTSLLYPTHSLFHTSSRPTNNKRSPGSHKSPAAVGPRGRMRRFLWSIPGRRRRAERKIQRETVETTLSFPVVPDFSEAQLGRTLVAFRNILGLMARGPLESETTTLSTGSPPGPSGGMTEGTERASPPACRTPVKAGPVSKLGGRVTPDGVSQVQISKRQKVRLFTEAPTFSKGKLTALAEQIDALAAPLGLPVAFFGLSVKGREESSTGTRGPSSHLPSSSASSSGQQNSQHKAAEYLPASSKTSDASAGCLGSGAGTLFAFSALVHGAFHGSGEGAAVRVRAAVVVQRHFRRFLRCRRHWTPAAPVHTRLAVISIQSAVRAHLASEVLKRQRHAAVLIQRAWRGATAVTARKESELVEAWGRERETAAAFVQRFVRRVLATHLERQQRCFALAAVSRIQTAWRNHSACADLFAWRQRGVHAAVLIQRAWRRHFACRDLVECRLAAVYGASLIQRAWRRCFACRDLIEHRHVAVSAAVLIQRAWRRHCACRDLVECRLAAVYGASLIQRAWRRHKACRDLIERRHVAVSAAALLQRAWRRSCACRDLVECRLAAVYGASLIQRAWRRHEACRDLVACRHTAVSSASLIQKAWRRHEACRDLVACRHTAASSASLIQKAWRRHEACRDLVACRHTAVSSASLIQRAWRRYEACRDLVACRHTAVSSASLIQKAWRRYEACRDLVACRHTAVSSALLIQKAWRRHEACRDLVACRHTAVSSASLIQKAWRRHEACRDLVACRHTAVSSASLIQKAWRRHEACRDLVACRHTAVSSASLIQKAWRRHEACRDLVACRHTAVSSASLIQKAWRRYEACRDLVACRHTAVSSASLIQKAWRRHEACRDLVACRHTAVSSASLIQKAWRRRLACAELVGWRQRTVWMASRIQASWRRRFACRSFVAFRLVALSFACRLQRFWRNRSTCRPFIAVRVEAVSAIRRVQLCWRRHASCRNAVLARNLVVGAIRRVQRFWKRRSSCRPHVTFRYRAVSGVVCIQSCWRRHRVCQDFVAVRHEVVSQVRRLQRCWRSRVVCRELSAYRQEALRGCRRVQSWWRKYLACREVIALRHEVVGSVRRLQKFWRRRAGCREEVNGRRRAVHAARRVQRWIRTLWACSAAVAWRRVEVAKRREALRRLEAIPGGFQAALRIQTWTRQVQAERLRKRRWRALLLIQRVVRGHITRGVVSRVWFEYWGMDEVGSRRGELRSRGLLKLKPEEGIGCRVDSALSAVRGDEDRLDTLFAACRTLDVAAAFSRSCATLVAGRVEVLQSLLTVMDSLARGPTDNLMRRVTLSCFVNSLSHADRGVQTAAVRTLGEALIRGAVRAVSKTSSLSSETSHVPPLALCLCRLVLQIDRRAAEEAHAEREAAGGGAGARVRASSQGRSGSVRGCVPPGTPPRGTISGSSLRQRSGAKKRGSRGGGNADPSVGGGGEDKENAGQQRPKGTDGVNAEEEGVTPKRRFGRAKGGMEGGVNLRGGREKGNRPEVRGGRSLRGPPTDLAVRVQPLIRSLLSKIEKEDPQLAKLQHLVYPSRFLSLPSSSWRPSEDELRLSIESLVPFLSSTVASRPGTGQASQAGAGRRGREREGERLVRLRMRLRQIDRQTAEKFQLLCLNAGLPLDLPQIPQQAGGSSQGGTNVLSSGVGRPLHGGNMRDREPRTVFRTPLVAPVQMTMKPSKPVKSPGSDGRPAGVSPCGFVLSEEAEGELEVEKENQGGRERDLEPGEEGENENEKKCAVGPCQSLAKRGGGAVAAASQIPLSLAFLVSAVTQRNAAVTPGASKPVGLQSKFAARGGQSAAGKGTATTTGTGKDLRLAGELRQLVGL</sequence>
<protein>
    <recommendedName>
        <fullName evidence="3">Calponin-homology (CH) domain-containing protein</fullName>
    </recommendedName>
</protein>
<feature type="compositionally biased region" description="Polar residues" evidence="1">
    <location>
        <begin position="2356"/>
        <end position="2368"/>
    </location>
</feature>
<feature type="region of interest" description="Disordered" evidence="1">
    <location>
        <begin position="2158"/>
        <end position="2291"/>
    </location>
</feature>
<feature type="compositionally biased region" description="Basic and acidic residues" evidence="1">
    <location>
        <begin position="395"/>
        <end position="407"/>
    </location>
</feature>
<feature type="region of interest" description="Disordered" evidence="1">
    <location>
        <begin position="2466"/>
        <end position="2526"/>
    </location>
</feature>
<accession>A0A0G4I155</accession>
<feature type="region of interest" description="Disordered" evidence="1">
    <location>
        <begin position="439"/>
        <end position="462"/>
    </location>
</feature>
<reference evidence="2" key="1">
    <citation type="submission" date="2014-11" db="EMBL/GenBank/DDBJ databases">
        <authorList>
            <person name="Otto D Thomas"/>
            <person name="Naeem Raeece"/>
        </authorList>
    </citation>
    <scope>NUCLEOTIDE SEQUENCE</scope>
</reference>
<dbReference type="PROSITE" id="PS50096">
    <property type="entry name" value="IQ"/>
    <property type="match status" value="1"/>
</dbReference>
<feature type="region of interest" description="Disordered" evidence="1">
    <location>
        <begin position="2356"/>
        <end position="2380"/>
    </location>
</feature>
<feature type="compositionally biased region" description="Low complexity" evidence="1">
    <location>
        <begin position="2168"/>
        <end position="2183"/>
    </location>
</feature>
<feature type="compositionally biased region" description="Gly residues" evidence="1">
    <location>
        <begin position="2258"/>
        <end position="2268"/>
    </location>
</feature>